<keyword evidence="4 6" id="KW-1133">Transmembrane helix</keyword>
<evidence type="ECO:0000256" key="1">
    <source>
        <dbReference type="ARBA" id="ARBA00004651"/>
    </source>
</evidence>
<dbReference type="AlphaFoldDB" id="A0A1U9K5N2"/>
<evidence type="ECO:0000313" key="8">
    <source>
        <dbReference type="Proteomes" id="UP000188603"/>
    </source>
</evidence>
<dbReference type="OrthoDB" id="128422at2"/>
<dbReference type="Proteomes" id="UP000188603">
    <property type="component" value="Chromosome"/>
</dbReference>
<evidence type="ECO:0008006" key="9">
    <source>
        <dbReference type="Google" id="ProtNLM"/>
    </source>
</evidence>
<dbReference type="KEGG" id="ntr:B0W44_05630"/>
<dbReference type="InterPro" id="IPR019108">
    <property type="entry name" value="Caa3_assmbl_CtaG-rel"/>
</dbReference>
<feature type="transmembrane region" description="Helical" evidence="6">
    <location>
        <begin position="12"/>
        <end position="33"/>
    </location>
</feature>
<feature type="transmembrane region" description="Helical" evidence="6">
    <location>
        <begin position="45"/>
        <end position="64"/>
    </location>
</feature>
<feature type="transmembrane region" description="Helical" evidence="6">
    <location>
        <begin position="259"/>
        <end position="280"/>
    </location>
</feature>
<keyword evidence="3 6" id="KW-0812">Transmembrane</keyword>
<proteinExistence type="predicted"/>
<feature type="transmembrane region" description="Helical" evidence="6">
    <location>
        <begin position="76"/>
        <end position="94"/>
    </location>
</feature>
<feature type="transmembrane region" description="Helical" evidence="6">
    <location>
        <begin position="163"/>
        <end position="179"/>
    </location>
</feature>
<reference evidence="7 8" key="1">
    <citation type="journal article" date="2015" name="Int. J. Syst. Evol. Microbiol.">
        <title>Novibacillus thermophilus gen. nov., sp. nov., a Gram-staining-negative and moderately thermophilic member of the family Thermoactinomycetaceae.</title>
        <authorList>
            <person name="Yang G."/>
            <person name="Chen J."/>
            <person name="Zhou S."/>
        </authorList>
    </citation>
    <scope>NUCLEOTIDE SEQUENCE [LARGE SCALE GENOMIC DNA]</scope>
    <source>
        <strain evidence="7 8">SG-1</strain>
    </source>
</reference>
<evidence type="ECO:0000256" key="6">
    <source>
        <dbReference type="SAM" id="Phobius"/>
    </source>
</evidence>
<sequence>MLLDILRFEGQLVWNVPLLVALLCTAALYVYLVKCWTNVGFFQRQSFPFLLGLGLLYLTAGSPLSSVSHLTFSSHMIHMSVLYFIVPPLILAGIPRPLRQHLGKTARTVGAPFFPKRLQNGTDGQGRCRGVHTSTFALGSFSVLFLCYHIPFVLTLLIQHPPLHRWYLVSMFALAFPMWNPVAAPDPAAPLGKREKKRYAILSGLILMPACLLLIAGALMGGLNNPYLSQLTTELCLPPQQTHPSSLLPFPWSRELDQLMGGVLMLGMHKFSLMLTYRIGNKNTSCRHRSLITHPLTLLKRQRRTLKRRR</sequence>
<dbReference type="Pfam" id="PF09678">
    <property type="entry name" value="Caa3_CtaG"/>
    <property type="match status" value="1"/>
</dbReference>
<evidence type="ECO:0000256" key="3">
    <source>
        <dbReference type="ARBA" id="ARBA00022692"/>
    </source>
</evidence>
<gene>
    <name evidence="7" type="ORF">B0W44_05630</name>
</gene>
<dbReference type="GO" id="GO:0005886">
    <property type="term" value="C:plasma membrane"/>
    <property type="evidence" value="ECO:0007669"/>
    <property type="project" value="UniProtKB-SubCell"/>
</dbReference>
<dbReference type="EMBL" id="CP019699">
    <property type="protein sequence ID" value="AQS55338.1"/>
    <property type="molecule type" value="Genomic_DNA"/>
</dbReference>
<accession>A0A1U9K5N2</accession>
<evidence type="ECO:0000256" key="5">
    <source>
        <dbReference type="ARBA" id="ARBA00023136"/>
    </source>
</evidence>
<comment type="subcellular location">
    <subcellularLocation>
        <location evidence="1">Cell membrane</location>
        <topology evidence="1">Multi-pass membrane protein</topology>
    </subcellularLocation>
</comment>
<dbReference type="RefSeq" id="WP_077719157.1">
    <property type="nucleotide sequence ID" value="NZ_CP019699.1"/>
</dbReference>
<feature type="transmembrane region" description="Helical" evidence="6">
    <location>
        <begin position="136"/>
        <end position="157"/>
    </location>
</feature>
<evidence type="ECO:0000256" key="4">
    <source>
        <dbReference type="ARBA" id="ARBA00022989"/>
    </source>
</evidence>
<keyword evidence="2" id="KW-1003">Cell membrane</keyword>
<evidence type="ECO:0000256" key="2">
    <source>
        <dbReference type="ARBA" id="ARBA00022475"/>
    </source>
</evidence>
<protein>
    <recommendedName>
        <fullName evidence="9">Cytochrome c oxidase assembly factor CtaG</fullName>
    </recommendedName>
</protein>
<dbReference type="STRING" id="1471761.B0W44_05630"/>
<organism evidence="7 8">
    <name type="scientific">Novibacillus thermophilus</name>
    <dbReference type="NCBI Taxonomy" id="1471761"/>
    <lineage>
        <taxon>Bacteria</taxon>
        <taxon>Bacillati</taxon>
        <taxon>Bacillota</taxon>
        <taxon>Bacilli</taxon>
        <taxon>Bacillales</taxon>
        <taxon>Thermoactinomycetaceae</taxon>
        <taxon>Novibacillus</taxon>
    </lineage>
</organism>
<evidence type="ECO:0000313" key="7">
    <source>
        <dbReference type="EMBL" id="AQS55338.1"/>
    </source>
</evidence>
<name>A0A1U9K5N2_9BACL</name>
<feature type="transmembrane region" description="Helical" evidence="6">
    <location>
        <begin position="199"/>
        <end position="220"/>
    </location>
</feature>
<keyword evidence="8" id="KW-1185">Reference proteome</keyword>
<keyword evidence="5 6" id="KW-0472">Membrane</keyword>